<proteinExistence type="predicted"/>
<evidence type="ECO:0000256" key="1">
    <source>
        <dbReference type="ARBA" id="ARBA00022448"/>
    </source>
</evidence>
<reference evidence="3 4" key="1">
    <citation type="submission" date="2024-04" db="EMBL/GenBank/DDBJ databases">
        <authorList>
            <person name="Cremers G."/>
        </authorList>
    </citation>
    <scope>NUCLEOTIDE SEQUENCE [LARGE SCALE GENOMIC DNA]</scope>
    <source>
        <strain evidence="3">MeCH1-AG</strain>
    </source>
</reference>
<gene>
    <name evidence="3" type="ORF">MECH1_V1_0032</name>
</gene>
<dbReference type="PANTHER" id="PTHR42794">
    <property type="entry name" value="HEMIN IMPORT ATP-BINDING PROTEIN HMUV"/>
    <property type="match status" value="1"/>
</dbReference>
<dbReference type="SUPFAM" id="SSF52540">
    <property type="entry name" value="P-loop containing nucleoside triphosphate hydrolases"/>
    <property type="match status" value="1"/>
</dbReference>
<accession>A0ABM9NE01</accession>
<dbReference type="PANTHER" id="PTHR42794:SF1">
    <property type="entry name" value="HEMIN IMPORT ATP-BINDING PROTEIN HMUV"/>
    <property type="match status" value="1"/>
</dbReference>
<evidence type="ECO:0000313" key="3">
    <source>
        <dbReference type="EMBL" id="CAL1238820.1"/>
    </source>
</evidence>
<dbReference type="InterPro" id="IPR027417">
    <property type="entry name" value="P-loop_NTPase"/>
</dbReference>
<organism evidence="3 4">
    <name type="scientific">Candidatus Methylocalor cossyra</name>
    <dbReference type="NCBI Taxonomy" id="3108543"/>
    <lineage>
        <taxon>Bacteria</taxon>
        <taxon>Pseudomonadati</taxon>
        <taxon>Pseudomonadota</taxon>
        <taxon>Gammaproteobacteria</taxon>
        <taxon>Methylococcales</taxon>
        <taxon>Methylococcaceae</taxon>
        <taxon>Candidatus Methylocalor</taxon>
    </lineage>
</organism>
<dbReference type="EMBL" id="OZ026884">
    <property type="protein sequence ID" value="CAL1238820.1"/>
    <property type="molecule type" value="Genomic_DNA"/>
</dbReference>
<dbReference type="Gene3D" id="3.40.50.300">
    <property type="entry name" value="P-loop containing nucleotide triphosphate hydrolases"/>
    <property type="match status" value="1"/>
</dbReference>
<keyword evidence="2" id="KW-1278">Translocase</keyword>
<evidence type="ECO:0000256" key="2">
    <source>
        <dbReference type="ARBA" id="ARBA00022967"/>
    </source>
</evidence>
<keyword evidence="1" id="KW-0813">Transport</keyword>
<keyword evidence="4" id="KW-1185">Reference proteome</keyword>
<sequence length="119" mass="12871">MILDEPVSGLDYGNQLRLLDLIRRLAAAGYAFLQSTHFPEHALLVSDRVLLLHHGRILAEGRPAQVVTADHIDRLYGVQVEVIAIAGGYLCCVPKLAANPIARGGGRLLDGRKTSPPAR</sequence>
<name>A0ABM9NE01_9GAMM</name>
<protein>
    <submittedName>
        <fullName evidence="3">Uncharacterized protein</fullName>
    </submittedName>
</protein>
<evidence type="ECO:0000313" key="4">
    <source>
        <dbReference type="Proteomes" id="UP001497493"/>
    </source>
</evidence>
<dbReference type="Proteomes" id="UP001497493">
    <property type="component" value="Chromosome"/>
</dbReference>